<keyword evidence="3" id="KW-0067">ATP-binding</keyword>
<dbReference type="CDD" id="cd01129">
    <property type="entry name" value="PulE-GspE-like"/>
    <property type="match status" value="1"/>
</dbReference>
<dbReference type="GO" id="GO:0005524">
    <property type="term" value="F:ATP binding"/>
    <property type="evidence" value="ECO:0007669"/>
    <property type="project" value="UniProtKB-KW"/>
</dbReference>
<evidence type="ECO:0000259" key="4">
    <source>
        <dbReference type="PROSITE" id="PS00662"/>
    </source>
</evidence>
<comment type="similarity">
    <text evidence="1">Belongs to the GSP E family.</text>
</comment>
<keyword evidence="2" id="KW-0547">Nucleotide-binding</keyword>
<accession>A0A1H8BYK3</accession>
<organism evidence="5 6">
    <name type="scientific">Cryobacterium luteum</name>
    <dbReference type="NCBI Taxonomy" id="1424661"/>
    <lineage>
        <taxon>Bacteria</taxon>
        <taxon>Bacillati</taxon>
        <taxon>Actinomycetota</taxon>
        <taxon>Actinomycetes</taxon>
        <taxon>Micrococcales</taxon>
        <taxon>Microbacteriaceae</taxon>
        <taxon>Cryobacterium</taxon>
    </lineage>
</organism>
<protein>
    <submittedName>
        <fullName evidence="5">Type II secretion system protein GspE</fullName>
    </submittedName>
</protein>
<dbReference type="Pfam" id="PF05157">
    <property type="entry name" value="MshEN"/>
    <property type="match status" value="1"/>
</dbReference>
<dbReference type="PANTHER" id="PTHR30258:SF1">
    <property type="entry name" value="PROTEIN TRANSPORT PROTEIN HOFB HOMOLOG"/>
    <property type="match status" value="1"/>
</dbReference>
<name>A0A1H8BYK3_9MICO</name>
<dbReference type="STRING" id="1424661.SAMN05216281_102166"/>
<dbReference type="PANTHER" id="PTHR30258">
    <property type="entry name" value="TYPE II SECRETION SYSTEM PROTEIN GSPE-RELATED"/>
    <property type="match status" value="1"/>
</dbReference>
<keyword evidence="6" id="KW-1185">Reference proteome</keyword>
<feature type="domain" description="Bacterial type II secretion system protein E" evidence="4">
    <location>
        <begin position="374"/>
        <end position="388"/>
    </location>
</feature>
<dbReference type="InterPro" id="IPR027417">
    <property type="entry name" value="P-loop_NTPase"/>
</dbReference>
<dbReference type="PROSITE" id="PS00662">
    <property type="entry name" value="T2SP_E"/>
    <property type="match status" value="1"/>
</dbReference>
<dbReference type="Pfam" id="PF00437">
    <property type="entry name" value="T2SSE"/>
    <property type="match status" value="1"/>
</dbReference>
<evidence type="ECO:0000313" key="5">
    <source>
        <dbReference type="EMBL" id="TFB89181.1"/>
    </source>
</evidence>
<evidence type="ECO:0000313" key="6">
    <source>
        <dbReference type="Proteomes" id="UP000297654"/>
    </source>
</evidence>
<dbReference type="InterPro" id="IPR001482">
    <property type="entry name" value="T2SS/T4SS_dom"/>
</dbReference>
<dbReference type="AlphaFoldDB" id="A0A1H8BYK3"/>
<evidence type="ECO:0000256" key="3">
    <source>
        <dbReference type="ARBA" id="ARBA00022840"/>
    </source>
</evidence>
<dbReference type="OrthoDB" id="9805147at2"/>
<evidence type="ECO:0000256" key="1">
    <source>
        <dbReference type="ARBA" id="ARBA00006611"/>
    </source>
</evidence>
<dbReference type="InterPro" id="IPR037257">
    <property type="entry name" value="T2SS_E_N_sf"/>
</dbReference>
<dbReference type="EMBL" id="SOFF01000030">
    <property type="protein sequence ID" value="TFB89181.1"/>
    <property type="molecule type" value="Genomic_DNA"/>
</dbReference>
<dbReference type="SUPFAM" id="SSF160246">
    <property type="entry name" value="EspE N-terminal domain-like"/>
    <property type="match status" value="1"/>
</dbReference>
<dbReference type="Proteomes" id="UP000297654">
    <property type="component" value="Unassembled WGS sequence"/>
</dbReference>
<dbReference type="Gene3D" id="3.40.50.300">
    <property type="entry name" value="P-loop containing nucleotide triphosphate hydrolases"/>
    <property type="match status" value="1"/>
</dbReference>
<reference evidence="5 6" key="1">
    <citation type="submission" date="2019-03" db="EMBL/GenBank/DDBJ databases">
        <title>Genomics of glacier-inhabiting Cryobacterium strains.</title>
        <authorList>
            <person name="Liu Q."/>
            <person name="Xin Y.-H."/>
        </authorList>
    </citation>
    <scope>NUCLEOTIDE SEQUENCE [LARGE SCALE GENOMIC DNA]</scope>
    <source>
        <strain evidence="5 6">Hh15</strain>
    </source>
</reference>
<dbReference type="RefSeq" id="WP_092107593.1">
    <property type="nucleotide sequence ID" value="NZ_FOCN01000002.1"/>
</dbReference>
<evidence type="ECO:0000256" key="2">
    <source>
        <dbReference type="ARBA" id="ARBA00022741"/>
    </source>
</evidence>
<sequence>MATLTEILILHGLLPIEVLDTLMAGDPADEGAVRRLVDSGVITELQFAKARAAQANLPFVELLEYAVEASALALVSPLICRRHEVLPIGIVAGRLVLAMVDPGNVFALDDVGEAARLRVSPVVAERSDLLAAIARYHRADDELSNLTTTLEEEHDSISSTPDPSDEVNDDGAPIVRFVNLLVSQAIQDKASDIHIEPGEASLRVRYRIDGVLHEMPSAPKSIQNGVISRLKIMADIDIAERRKPQDGRMSVSHGGRKIDLRVATLPTVWGEKVVMRILDNSTTSMDLRALSLLDHNYDDFKKAYSKPYGMILVTGPTGSGKSTTLYTTLHSVARAEINVITVEDPVEYRMAGINQVQVNPKAGLTFASALRSILRCDPDVVLLGEIRDHETAQIAIEAALTGHLVLSTLHTNNAPSAITRLTEMGIEPFLVGSALDCVVAQRLARRLCDRCKVPDTRSIDELTSLRFDANVERFTHARPTVIYKAAGCINCSHTGYRGRLAVHEVMTVTEEIERLCVARASSAAITLAAREQGMISLRDDGWAKVRLGLTSIEEILRVVA</sequence>
<dbReference type="SUPFAM" id="SSF52540">
    <property type="entry name" value="P-loop containing nucleoside triphosphate hydrolases"/>
    <property type="match status" value="1"/>
</dbReference>
<gene>
    <name evidence="5" type="ORF">E3O10_09870</name>
</gene>
<comment type="caution">
    <text evidence="5">The sequence shown here is derived from an EMBL/GenBank/DDBJ whole genome shotgun (WGS) entry which is preliminary data.</text>
</comment>
<dbReference type="FunFam" id="3.40.50.300:FF:000398">
    <property type="entry name" value="Type IV pilus assembly ATPase PilB"/>
    <property type="match status" value="1"/>
</dbReference>
<dbReference type="FunFam" id="3.30.450.90:FF:000001">
    <property type="entry name" value="Type II secretion system ATPase GspE"/>
    <property type="match status" value="1"/>
</dbReference>
<dbReference type="GO" id="GO:0016887">
    <property type="term" value="F:ATP hydrolysis activity"/>
    <property type="evidence" value="ECO:0007669"/>
    <property type="project" value="TreeGrafter"/>
</dbReference>
<dbReference type="InterPro" id="IPR007831">
    <property type="entry name" value="T2SS_GspE_N"/>
</dbReference>
<dbReference type="Gene3D" id="3.30.450.90">
    <property type="match status" value="1"/>
</dbReference>
<proteinExistence type="inferred from homology"/>
<dbReference type="GO" id="GO:0005886">
    <property type="term" value="C:plasma membrane"/>
    <property type="evidence" value="ECO:0007669"/>
    <property type="project" value="TreeGrafter"/>
</dbReference>
<dbReference type="Gene3D" id="3.30.300.160">
    <property type="entry name" value="Type II secretion system, protein E, N-terminal domain"/>
    <property type="match status" value="1"/>
</dbReference>